<organism evidence="1 2">
    <name type="scientific">Paenibacillus popilliae ATCC 14706</name>
    <dbReference type="NCBI Taxonomy" id="1212764"/>
    <lineage>
        <taxon>Bacteria</taxon>
        <taxon>Bacillati</taxon>
        <taxon>Bacillota</taxon>
        <taxon>Bacilli</taxon>
        <taxon>Bacillales</taxon>
        <taxon>Paenibacillaceae</taxon>
        <taxon>Paenibacillus</taxon>
    </lineage>
</organism>
<evidence type="ECO:0000313" key="1">
    <source>
        <dbReference type="EMBL" id="GAC42821.1"/>
    </source>
</evidence>
<evidence type="ECO:0000313" key="2">
    <source>
        <dbReference type="Proteomes" id="UP000029453"/>
    </source>
</evidence>
<sequence length="216" mass="24918">MNQIEQQVIKQLTGYCDIIGRLRVLETYSVGNGITVSRLNEDDHLQELHRKLRGLPSYMYLTPHEQRLEAVAHAYLGIYPTGTLKQRQAVSECISDDDEDRELLNELRKKIQKVIEARTGTPEGYEAILEQLAEYQDLQAEKQRIDAVLGAMKEQYPEHETLIRLHLIEGKSWINVSKMMHISKSVFYRLRRVALANYALLAGWENRGNIVGISRE</sequence>
<name>M9LQ51_PAEPP</name>
<dbReference type="EMBL" id="BALG01000147">
    <property type="protein sequence ID" value="GAC42821.1"/>
    <property type="molecule type" value="Genomic_DNA"/>
</dbReference>
<comment type="caution">
    <text evidence="1">The sequence shown here is derived from an EMBL/GenBank/DDBJ whole genome shotgun (WGS) entry which is preliminary data.</text>
</comment>
<dbReference type="OrthoDB" id="2655247at2"/>
<gene>
    <name evidence="1" type="ORF">PPOP_2181</name>
</gene>
<keyword evidence="2" id="KW-1185">Reference proteome</keyword>
<protein>
    <submittedName>
        <fullName evidence="1">Regulator</fullName>
    </submittedName>
</protein>
<proteinExistence type="predicted"/>
<reference evidence="1 2" key="1">
    <citation type="submission" date="2012-10" db="EMBL/GenBank/DDBJ databases">
        <title>Draft Genome Sequence of Paenibacillus popilliae ATCC 14706T.</title>
        <authorList>
            <person name="Iiyama K."/>
            <person name="Mori K."/>
            <person name="Mon H."/>
            <person name="Chieda Y."/>
            <person name="Lee J.M."/>
            <person name="Kusakabe T."/>
            <person name="Tashiro K."/>
            <person name="Asano S."/>
            <person name="Yasunaga-Aoki C."/>
            <person name="Shimizu S."/>
        </authorList>
    </citation>
    <scope>NUCLEOTIDE SEQUENCE [LARGE SCALE GENOMIC DNA]</scope>
    <source>
        <strain evidence="1 2">ATCC 14706</strain>
    </source>
</reference>
<dbReference type="RefSeq" id="WP_006286316.1">
    <property type="nucleotide sequence ID" value="NZ_BALG01000147.1"/>
</dbReference>
<dbReference type="Proteomes" id="UP000029453">
    <property type="component" value="Unassembled WGS sequence"/>
</dbReference>
<dbReference type="AlphaFoldDB" id="M9LQ51"/>
<accession>M9LQ51</accession>